<proteinExistence type="predicted"/>
<keyword evidence="2" id="KW-1185">Reference proteome</keyword>
<gene>
    <name evidence="1" type="ORF">JK635_23995</name>
</gene>
<dbReference type="RefSeq" id="WP_202656464.1">
    <property type="nucleotide sequence ID" value="NZ_JAESWB010000418.1"/>
</dbReference>
<evidence type="ECO:0000313" key="1">
    <source>
        <dbReference type="EMBL" id="MBL4955207.1"/>
    </source>
</evidence>
<feature type="non-terminal residue" evidence="1">
    <location>
        <position position="1"/>
    </location>
</feature>
<name>A0ABS1TV74_9BACI</name>
<evidence type="ECO:0000313" key="2">
    <source>
        <dbReference type="Proteomes" id="UP000623967"/>
    </source>
</evidence>
<protein>
    <recommendedName>
        <fullName evidence="3">Endonuclease</fullName>
    </recommendedName>
</protein>
<comment type="caution">
    <text evidence="1">The sequence shown here is derived from an EMBL/GenBank/DDBJ whole genome shotgun (WGS) entry which is preliminary data.</text>
</comment>
<reference evidence="1 2" key="1">
    <citation type="submission" date="2021-01" db="EMBL/GenBank/DDBJ databases">
        <title>Genome public.</title>
        <authorList>
            <person name="Liu C."/>
            <person name="Sun Q."/>
        </authorList>
    </citation>
    <scope>NUCLEOTIDE SEQUENCE [LARGE SCALE GENOMIC DNA]</scope>
    <source>
        <strain evidence="1 2">YIM B02564</strain>
    </source>
</reference>
<dbReference type="Proteomes" id="UP000623967">
    <property type="component" value="Unassembled WGS sequence"/>
</dbReference>
<dbReference type="EMBL" id="JAESWB010000418">
    <property type="protein sequence ID" value="MBL4955207.1"/>
    <property type="molecule type" value="Genomic_DNA"/>
</dbReference>
<sequence length="177" mass="20054">ALLPAHAQVRIFDANSDDRREYYSTDLREALKVLGQDLRVIGINEKECDNAGSSGDAGLDLVAVVDFDDGASNSYALLGQCGAQEKDWPKKKLEAHSMNYRNFFHMQLDYMGIMFTPVCYRMANGEWTDNQNANGVLLADRVRILKLLELQNQWNEITTAPWFLKFEEEFAAVEAPE</sequence>
<evidence type="ECO:0008006" key="3">
    <source>
        <dbReference type="Google" id="ProtNLM"/>
    </source>
</evidence>
<accession>A0ABS1TV74</accession>
<organism evidence="1 2">
    <name type="scientific">Neobacillus paridis</name>
    <dbReference type="NCBI Taxonomy" id="2803862"/>
    <lineage>
        <taxon>Bacteria</taxon>
        <taxon>Bacillati</taxon>
        <taxon>Bacillota</taxon>
        <taxon>Bacilli</taxon>
        <taxon>Bacillales</taxon>
        <taxon>Bacillaceae</taxon>
        <taxon>Neobacillus</taxon>
    </lineage>
</organism>